<evidence type="ECO:0008006" key="3">
    <source>
        <dbReference type="Google" id="ProtNLM"/>
    </source>
</evidence>
<sequence>MKSILLVNPISGRGHLDAYARLYSRALVELGNRVILLAETDGGAADYLARTSSEAASSFSFVSFDQARSSVSFDQAQTPVAAQCSARSQMNALRRAQLVWQEEGAIGILRRGISVPMRTMRPKLGRVKRALVRRFLRTKFASGLNVPTLVDFSRIQFYPLLDCIDKLISTLREPRPDLVLFLYLDLMVEHAQNTMVLDRPGALPWIGILFHPRLARSPHASAEGYFRTANVRGGIFLVPSAIPAYAKIMQHLHFALVPDVADLELPAELPELARDIRKQAGSRKIILQIGSITAHKGIQTLLDVIVAADPNRFFFVLIGEVHWETFGEHQDRIRTFYARQPHNVYISQGYVRSEADYNAVIAASDIIYAVYQDFSSSSNALAKAAGLYRPILVSESSLMGDRVRRFNIGAVAPEGDAQAILERIDWLSKQPKEGFSFESYNEAQSLDALKRSLADALPSWLVDSTNGRTKSEVATG</sequence>
<name>A0A2U3PYG7_9BRAD</name>
<dbReference type="AlphaFoldDB" id="A0A2U3PYG7"/>
<evidence type="ECO:0000313" key="2">
    <source>
        <dbReference type="Proteomes" id="UP000246085"/>
    </source>
</evidence>
<dbReference type="Proteomes" id="UP000246085">
    <property type="component" value="Chromosome BRAD3257"/>
</dbReference>
<dbReference type="SUPFAM" id="SSF53756">
    <property type="entry name" value="UDP-Glycosyltransferase/glycogen phosphorylase"/>
    <property type="match status" value="1"/>
</dbReference>
<accession>A0A2U3PYG7</accession>
<proteinExistence type="predicted"/>
<reference evidence="1 2" key="1">
    <citation type="submission" date="2018-03" db="EMBL/GenBank/DDBJ databases">
        <authorList>
            <person name="Gully D."/>
        </authorList>
    </citation>
    <scope>NUCLEOTIDE SEQUENCE [LARGE SCALE GENOMIC DNA]</scope>
    <source>
        <strain evidence="1">ORS3257</strain>
    </source>
</reference>
<gene>
    <name evidence="1" type="ORF">BRAD3257_3102</name>
</gene>
<dbReference type="RefSeq" id="WP_145987006.1">
    <property type="nucleotide sequence ID" value="NZ_LS398110.1"/>
</dbReference>
<dbReference type="KEGG" id="bvz:BRAD3257_3102"/>
<organism evidence="1 2">
    <name type="scientific">Bradyrhizobium vignae</name>
    <dbReference type="NCBI Taxonomy" id="1549949"/>
    <lineage>
        <taxon>Bacteria</taxon>
        <taxon>Pseudomonadati</taxon>
        <taxon>Pseudomonadota</taxon>
        <taxon>Alphaproteobacteria</taxon>
        <taxon>Hyphomicrobiales</taxon>
        <taxon>Nitrobacteraceae</taxon>
        <taxon>Bradyrhizobium</taxon>
    </lineage>
</organism>
<dbReference type="Gene3D" id="3.40.50.2000">
    <property type="entry name" value="Glycogen Phosphorylase B"/>
    <property type="match status" value="1"/>
</dbReference>
<dbReference type="EMBL" id="LS398110">
    <property type="protein sequence ID" value="SPP94149.1"/>
    <property type="molecule type" value="Genomic_DNA"/>
</dbReference>
<evidence type="ECO:0000313" key="1">
    <source>
        <dbReference type="EMBL" id="SPP94149.1"/>
    </source>
</evidence>
<protein>
    <recommendedName>
        <fullName evidence="3">Glycosyltransferase</fullName>
    </recommendedName>
</protein>